<keyword evidence="1" id="KW-0812">Transmembrane</keyword>
<feature type="transmembrane region" description="Helical" evidence="1">
    <location>
        <begin position="98"/>
        <end position="117"/>
    </location>
</feature>
<feature type="transmembrane region" description="Helical" evidence="1">
    <location>
        <begin position="186"/>
        <end position="203"/>
    </location>
</feature>
<accession>A0A840DJ50</accession>
<keyword evidence="1" id="KW-0472">Membrane</keyword>
<evidence type="ECO:0000256" key="1">
    <source>
        <dbReference type="SAM" id="Phobius"/>
    </source>
</evidence>
<dbReference type="Proteomes" id="UP000571183">
    <property type="component" value="Unassembled WGS sequence"/>
</dbReference>
<sequence>MFFNLVQLVVVIGLLYAIGRLTYGGVGKIDNGGKYKFINSLVQLLWMFCINGFVFALLAVFAVILLTLYDFLSTPESYQDIAGGGQILENAIGSFPGGAFLLTLLILIFATAIVTFLGRKKIRRRTDKWQLNEEGYEIGEYFIQWITIYLAVYQFFFDGLQDLIALAVTAETAKEVFDIALSPRNINLIAQPVLISTWILVVMEKLRLRNSQQ</sequence>
<dbReference type="RefSeq" id="WP_183304742.1">
    <property type="nucleotide sequence ID" value="NZ_JACIFD010000009.1"/>
</dbReference>
<protein>
    <submittedName>
        <fullName evidence="2">Uncharacterized protein</fullName>
    </submittedName>
</protein>
<keyword evidence="1" id="KW-1133">Transmembrane helix</keyword>
<evidence type="ECO:0000313" key="2">
    <source>
        <dbReference type="EMBL" id="MBB4071743.1"/>
    </source>
</evidence>
<evidence type="ECO:0000313" key="3">
    <source>
        <dbReference type="Proteomes" id="UP000571183"/>
    </source>
</evidence>
<gene>
    <name evidence="2" type="ORF">F5897_001057</name>
</gene>
<reference evidence="2" key="1">
    <citation type="submission" date="2020-08" db="EMBL/GenBank/DDBJ databases">
        <title>Sequencing the genomes of 1000 actinobacteria strains.</title>
        <authorList>
            <person name="Klenk H.-P."/>
        </authorList>
    </citation>
    <scope>NUCLEOTIDE SEQUENCE [LARGE SCALE GENOMIC DNA]</scope>
    <source>
        <strain evidence="2">DSM 27064</strain>
    </source>
</reference>
<feature type="transmembrane region" description="Helical" evidence="1">
    <location>
        <begin position="138"/>
        <end position="156"/>
    </location>
</feature>
<proteinExistence type="predicted"/>
<name>A0A840DJ50_9MICO</name>
<keyword evidence="3" id="KW-1185">Reference proteome</keyword>
<dbReference type="AlphaFoldDB" id="A0A840DJ50"/>
<feature type="transmembrane region" description="Helical" evidence="1">
    <location>
        <begin position="44"/>
        <end position="69"/>
    </location>
</feature>
<organism evidence="2 3">
    <name type="scientific">Canibacter oris</name>
    <dbReference type="NCBI Taxonomy" id="1365628"/>
    <lineage>
        <taxon>Bacteria</taxon>
        <taxon>Bacillati</taxon>
        <taxon>Actinomycetota</taxon>
        <taxon>Actinomycetes</taxon>
        <taxon>Micrococcales</taxon>
        <taxon>Microbacteriaceae</taxon>
        <taxon>Canibacter</taxon>
    </lineage>
</organism>
<feature type="transmembrane region" description="Helical" evidence="1">
    <location>
        <begin position="6"/>
        <end position="23"/>
    </location>
</feature>
<dbReference type="EMBL" id="JACIFD010000009">
    <property type="protein sequence ID" value="MBB4071743.1"/>
    <property type="molecule type" value="Genomic_DNA"/>
</dbReference>
<comment type="caution">
    <text evidence="2">The sequence shown here is derived from an EMBL/GenBank/DDBJ whole genome shotgun (WGS) entry which is preliminary data.</text>
</comment>